<dbReference type="STRING" id="1210086.GCA_001613105_07262"/>
<sequence>MDSIGLRELTDHEGPFGSVYVDGLPAGEDSAQRERLRRRAIRVELAEKGAPPELLDTIDGALRLPPGGGGQAVIAGADGVLVAEPLSSAPPRPVVRYSPLPYLLPLVQFRVPRTPYVAVVVDHEGADIRGVDSHGRPLAHTVSGVAHPLHKVRGGGPAHGSMQHRVEDTVRRNIHAVGREVTRLADRAGATLVLVGGAVADRSALCDALVPRGRRVIQLESVSRTSPTEPTALDDRIRRILREEAELRRRAVMELFTQELTRGLAAQGIAATTAALREANADTLLIDAETLGDRTVRVGVDPTQVIPDALAPRRTWLRRADEALPLAALAARAGVLPTGRDHAPAEGVGALLRHG</sequence>
<keyword evidence="2" id="KW-1185">Reference proteome</keyword>
<name>A0A370IAQ7_9NOCA</name>
<dbReference type="EMBL" id="QQBC01000002">
    <property type="protein sequence ID" value="RDI67785.1"/>
    <property type="molecule type" value="Genomic_DNA"/>
</dbReference>
<dbReference type="Pfam" id="PF18844">
    <property type="entry name" value="baeRF_family2"/>
    <property type="match status" value="1"/>
</dbReference>
<gene>
    <name evidence="1" type="ORF">DFR76_102185</name>
</gene>
<accession>A0A370IAQ7</accession>
<evidence type="ECO:0000313" key="1">
    <source>
        <dbReference type="EMBL" id="RDI67785.1"/>
    </source>
</evidence>
<reference evidence="1 2" key="1">
    <citation type="submission" date="2018-07" db="EMBL/GenBank/DDBJ databases">
        <title>Genomic Encyclopedia of Type Strains, Phase IV (KMG-IV): sequencing the most valuable type-strain genomes for metagenomic binning, comparative biology and taxonomic classification.</title>
        <authorList>
            <person name="Goeker M."/>
        </authorList>
    </citation>
    <scope>NUCLEOTIDE SEQUENCE [LARGE SCALE GENOMIC DNA]</scope>
    <source>
        <strain evidence="1 2">DSM 44290</strain>
    </source>
</reference>
<dbReference type="Proteomes" id="UP000254869">
    <property type="component" value="Unassembled WGS sequence"/>
</dbReference>
<dbReference type="RefSeq" id="WP_068007521.1">
    <property type="nucleotide sequence ID" value="NZ_QQBC01000002.1"/>
</dbReference>
<evidence type="ECO:0008006" key="3">
    <source>
        <dbReference type="Google" id="ProtNLM"/>
    </source>
</evidence>
<comment type="caution">
    <text evidence="1">The sequence shown here is derived from an EMBL/GenBank/DDBJ whole genome shotgun (WGS) entry which is preliminary data.</text>
</comment>
<dbReference type="InterPro" id="IPR040701">
    <property type="entry name" value="Bact_RF_family2"/>
</dbReference>
<organism evidence="1 2">
    <name type="scientific">Nocardia pseudobrasiliensis</name>
    <dbReference type="NCBI Taxonomy" id="45979"/>
    <lineage>
        <taxon>Bacteria</taxon>
        <taxon>Bacillati</taxon>
        <taxon>Actinomycetota</taxon>
        <taxon>Actinomycetes</taxon>
        <taxon>Mycobacteriales</taxon>
        <taxon>Nocardiaceae</taxon>
        <taxon>Nocardia</taxon>
    </lineage>
</organism>
<protein>
    <recommendedName>
        <fullName evidence="3">Peptide subunit release factor 1 (ERF1)</fullName>
    </recommendedName>
</protein>
<evidence type="ECO:0000313" key="2">
    <source>
        <dbReference type="Proteomes" id="UP000254869"/>
    </source>
</evidence>
<dbReference type="AlphaFoldDB" id="A0A370IAQ7"/>
<proteinExistence type="predicted"/>